<evidence type="ECO:0000313" key="2">
    <source>
        <dbReference type="Proteomes" id="UP000216363"/>
    </source>
</evidence>
<proteinExistence type="predicted"/>
<gene>
    <name evidence="1" type="ORF">CES86_1877</name>
</gene>
<dbReference type="EMBL" id="NNRN01000044">
    <property type="protein sequence ID" value="OYR30552.1"/>
    <property type="molecule type" value="Genomic_DNA"/>
</dbReference>
<accession>A0A256GTU7</accession>
<protein>
    <submittedName>
        <fullName evidence="1">Uncharacterized protein</fullName>
    </submittedName>
</protein>
<comment type="caution">
    <text evidence="1">The sequence shown here is derived from an EMBL/GenBank/DDBJ whole genome shotgun (WGS) entry which is preliminary data.</text>
</comment>
<name>A0A256GTU7_9HYPH</name>
<dbReference type="Proteomes" id="UP000216363">
    <property type="component" value="Unassembled WGS sequence"/>
</dbReference>
<dbReference type="AlphaFoldDB" id="A0A256GTU7"/>
<sequence>MRSDTTIAGPPLYTGFAQIIHANLAWCGIFMPDKHMPVTLYSC</sequence>
<reference evidence="1 2" key="1">
    <citation type="submission" date="2017-07" db="EMBL/GenBank/DDBJ databases">
        <title>Draft genome of Ochrobactrum lupini type strain LUP21.</title>
        <authorList>
            <person name="Krzyzanowska D.M."/>
            <person name="Jafra S."/>
        </authorList>
    </citation>
    <scope>NUCLEOTIDE SEQUENCE [LARGE SCALE GENOMIC DNA]</scope>
    <source>
        <strain evidence="1 2">LUP21</strain>
    </source>
</reference>
<organism evidence="1 2">
    <name type="scientific">Brucella lupini</name>
    <dbReference type="NCBI Taxonomy" id="255457"/>
    <lineage>
        <taxon>Bacteria</taxon>
        <taxon>Pseudomonadati</taxon>
        <taxon>Pseudomonadota</taxon>
        <taxon>Alphaproteobacteria</taxon>
        <taxon>Hyphomicrobiales</taxon>
        <taxon>Brucellaceae</taxon>
        <taxon>Brucella/Ochrobactrum group</taxon>
        <taxon>Brucella</taxon>
    </lineage>
</organism>
<evidence type="ECO:0000313" key="1">
    <source>
        <dbReference type="EMBL" id="OYR30552.1"/>
    </source>
</evidence>